<evidence type="ECO:0000313" key="7">
    <source>
        <dbReference type="Proteomes" id="UP001438953"/>
    </source>
</evidence>
<organism evidence="6 7">
    <name type="scientific">Thioclava kandeliae</name>
    <dbReference type="NCBI Taxonomy" id="3070818"/>
    <lineage>
        <taxon>Bacteria</taxon>
        <taxon>Pseudomonadati</taxon>
        <taxon>Pseudomonadota</taxon>
        <taxon>Alphaproteobacteria</taxon>
        <taxon>Rhodobacterales</taxon>
        <taxon>Paracoccaceae</taxon>
        <taxon>Thioclava</taxon>
    </lineage>
</organism>
<keyword evidence="3 4" id="KW-0732">Signal</keyword>
<reference evidence="6 7" key="2">
    <citation type="submission" date="2024-06" db="EMBL/GenBank/DDBJ databases">
        <title>Thioclava kandeliae sp. nov. from a rhizosphere soil sample of Kandelia candel in a mangrove.</title>
        <authorList>
            <person name="Mu T."/>
        </authorList>
    </citation>
    <scope>NUCLEOTIDE SEQUENCE [LARGE SCALE GENOMIC DNA]</scope>
    <source>
        <strain evidence="6 7">CPCC 100088</strain>
    </source>
</reference>
<dbReference type="InterPro" id="IPR039424">
    <property type="entry name" value="SBP_5"/>
</dbReference>
<dbReference type="InterPro" id="IPR030678">
    <property type="entry name" value="Peptide/Ni-bd"/>
</dbReference>
<evidence type="ECO:0000256" key="2">
    <source>
        <dbReference type="ARBA" id="ARBA00005695"/>
    </source>
</evidence>
<comment type="subcellular location">
    <subcellularLocation>
        <location evidence="1">Periplasm</location>
    </subcellularLocation>
</comment>
<dbReference type="Pfam" id="PF00496">
    <property type="entry name" value="SBP_bac_5"/>
    <property type="match status" value="1"/>
</dbReference>
<feature type="domain" description="Solute-binding protein family 5" evidence="5">
    <location>
        <begin position="81"/>
        <end position="429"/>
    </location>
</feature>
<evidence type="ECO:0000259" key="5">
    <source>
        <dbReference type="Pfam" id="PF00496"/>
    </source>
</evidence>
<evidence type="ECO:0000313" key="6">
    <source>
        <dbReference type="EMBL" id="MER5172367.1"/>
    </source>
</evidence>
<keyword evidence="7" id="KW-1185">Reference proteome</keyword>
<dbReference type="SUPFAM" id="SSF53850">
    <property type="entry name" value="Periplasmic binding protein-like II"/>
    <property type="match status" value="1"/>
</dbReference>
<protein>
    <submittedName>
        <fullName evidence="6">ABC transporter substrate-binding protein</fullName>
    </submittedName>
</protein>
<dbReference type="RefSeq" id="WP_339115511.1">
    <property type="nucleotide sequence ID" value="NZ_JAYWLC010000008.1"/>
</dbReference>
<accession>A0ABV1SHJ1</accession>
<sequence length="511" mass="56090">MALNRRTFLKSTAALPLVYAIPGTAAFAAEPGHVRWLSPENTTGNWDPSGNTTQANIRCEFLTYDSLLRYPMVPGDDVLKPELLLVESYDMTDGHTVDFVLKKGVKFHDGSELTANDVKASLEYYSRPGIARAFYPGPVGVTVKDDYTFTVSVPDFPAHSFLFLQVYSPILRAADIAEPAKLQSGMNGTGAYRYIGSSADGHSFERFADYWGPLNEDVQKITVRYVPDGNARMLALMSGEAEIIERLEPEQFASLSAESNVATQKVNSVENRYLHFRCNKPPFDDYRVRRAAAAAIDREGLLSLVGDAGYAADSVLPPMKLGYTHQEDYGKFDPELTQKLLAEAGYPNGQGLPPIEYITSTGFYPKSKEVSEAIAAMLQAQGFPVTLTVMEVAAWNDKYYNVNAGNMIDGGWAPDSPEPNIQIMLQYYSKIGLVTGVNEPELDAVLLKQVSETDMDKRAKIISDEVLPMVAEKMPNLVLYNSNMMIATSAALKGVRMTAAGDLDMTQATLA</sequence>
<dbReference type="Gene3D" id="3.10.105.10">
    <property type="entry name" value="Dipeptide-binding Protein, Domain 3"/>
    <property type="match status" value="1"/>
</dbReference>
<evidence type="ECO:0000256" key="1">
    <source>
        <dbReference type="ARBA" id="ARBA00004418"/>
    </source>
</evidence>
<evidence type="ECO:0000256" key="3">
    <source>
        <dbReference type="ARBA" id="ARBA00022729"/>
    </source>
</evidence>
<dbReference type="Proteomes" id="UP001438953">
    <property type="component" value="Unassembled WGS sequence"/>
</dbReference>
<dbReference type="PIRSF" id="PIRSF002741">
    <property type="entry name" value="MppA"/>
    <property type="match status" value="1"/>
</dbReference>
<reference evidence="6 7" key="1">
    <citation type="submission" date="2024-01" db="EMBL/GenBank/DDBJ databases">
        <authorList>
            <person name="Deng Y."/>
            <person name="Su J."/>
        </authorList>
    </citation>
    <scope>NUCLEOTIDE SEQUENCE [LARGE SCALE GENOMIC DNA]</scope>
    <source>
        <strain evidence="6 7">CPCC 100088</strain>
    </source>
</reference>
<dbReference type="EMBL" id="JAYWLC010000008">
    <property type="protein sequence ID" value="MER5172367.1"/>
    <property type="molecule type" value="Genomic_DNA"/>
</dbReference>
<feature type="signal peptide" evidence="4">
    <location>
        <begin position="1"/>
        <end position="28"/>
    </location>
</feature>
<dbReference type="InterPro" id="IPR006311">
    <property type="entry name" value="TAT_signal"/>
</dbReference>
<dbReference type="Gene3D" id="3.40.190.10">
    <property type="entry name" value="Periplasmic binding protein-like II"/>
    <property type="match status" value="1"/>
</dbReference>
<dbReference type="Gene3D" id="3.90.76.10">
    <property type="entry name" value="Dipeptide-binding Protein, Domain 1"/>
    <property type="match status" value="1"/>
</dbReference>
<dbReference type="PANTHER" id="PTHR30290">
    <property type="entry name" value="PERIPLASMIC BINDING COMPONENT OF ABC TRANSPORTER"/>
    <property type="match status" value="1"/>
</dbReference>
<dbReference type="PROSITE" id="PS51318">
    <property type="entry name" value="TAT"/>
    <property type="match status" value="1"/>
</dbReference>
<name>A0ABV1SHJ1_9RHOB</name>
<feature type="chain" id="PRO_5047025747" evidence="4">
    <location>
        <begin position="29"/>
        <end position="511"/>
    </location>
</feature>
<dbReference type="InterPro" id="IPR000914">
    <property type="entry name" value="SBP_5_dom"/>
</dbReference>
<proteinExistence type="inferred from homology"/>
<evidence type="ECO:0000256" key="4">
    <source>
        <dbReference type="SAM" id="SignalP"/>
    </source>
</evidence>
<comment type="similarity">
    <text evidence="2">Belongs to the bacterial solute-binding protein 5 family.</text>
</comment>
<dbReference type="CDD" id="cd00995">
    <property type="entry name" value="PBP2_NikA_DppA_OppA_like"/>
    <property type="match status" value="1"/>
</dbReference>
<comment type="caution">
    <text evidence="6">The sequence shown here is derived from an EMBL/GenBank/DDBJ whole genome shotgun (WGS) entry which is preliminary data.</text>
</comment>
<gene>
    <name evidence="6" type="ORF">VSX56_11340</name>
</gene>
<dbReference type="PANTHER" id="PTHR30290:SF38">
    <property type="entry name" value="D,D-DIPEPTIDE-BINDING PERIPLASMIC PROTEIN DDPA-RELATED"/>
    <property type="match status" value="1"/>
</dbReference>